<feature type="chain" id="PRO_5004245264" evidence="2">
    <location>
        <begin position="29"/>
        <end position="155"/>
    </location>
</feature>
<proteinExistence type="evidence at transcript level"/>
<dbReference type="Bgee" id="FBgn0032770">
    <property type="expression patterns" value="Expressed in adult class III enteroendocrine cell in adult midgut (Drosophila) and 32 other cell types or tissues"/>
</dbReference>
<dbReference type="AlphaFoldDB" id="Q4V5Y9"/>
<evidence type="ECO:0000256" key="1">
    <source>
        <dbReference type="SAM" id="MobiDB-lite"/>
    </source>
</evidence>
<evidence type="ECO:0000256" key="2">
    <source>
        <dbReference type="SAM" id="SignalP"/>
    </source>
</evidence>
<dbReference type="ExpressionAtlas" id="Q4V5Y9">
    <property type="expression patterns" value="baseline and differential"/>
</dbReference>
<dbReference type="EMBL" id="BT022517">
    <property type="protein sequence ID" value="AAY54933.1"/>
    <property type="molecule type" value="mRNA"/>
</dbReference>
<reference evidence="3" key="1">
    <citation type="submission" date="2005-05" db="EMBL/GenBank/DDBJ databases">
        <authorList>
            <person name="Stapleton M."/>
            <person name="Carlson J."/>
            <person name="Chavez C."/>
            <person name="Frise E."/>
            <person name="George R."/>
            <person name="Pacleb J."/>
            <person name="Park S."/>
            <person name="Wan K."/>
            <person name="Yu C."/>
            <person name="Celniker S."/>
        </authorList>
    </citation>
    <scope>NUCLEOTIDE SEQUENCE</scope>
</reference>
<organism evidence="3">
    <name type="scientific">Drosophila melanogaster</name>
    <name type="common">Fruit fly</name>
    <dbReference type="NCBI Taxonomy" id="7227"/>
    <lineage>
        <taxon>Eukaryota</taxon>
        <taxon>Metazoa</taxon>
        <taxon>Ecdysozoa</taxon>
        <taxon>Arthropoda</taxon>
        <taxon>Hexapoda</taxon>
        <taxon>Insecta</taxon>
        <taxon>Pterygota</taxon>
        <taxon>Neoptera</taxon>
        <taxon>Endopterygota</taxon>
        <taxon>Diptera</taxon>
        <taxon>Brachycera</taxon>
        <taxon>Muscomorpha</taxon>
        <taxon>Ephydroidea</taxon>
        <taxon>Drosophilidae</taxon>
        <taxon>Drosophila</taxon>
        <taxon>Sophophora</taxon>
    </lineage>
</organism>
<accession>Q4V5Y9</accession>
<feature type="region of interest" description="Disordered" evidence="1">
    <location>
        <begin position="128"/>
        <end position="148"/>
    </location>
</feature>
<dbReference type="OrthoDB" id="7879500at2759"/>
<feature type="signal peptide" evidence="2">
    <location>
        <begin position="1"/>
        <end position="28"/>
    </location>
</feature>
<feature type="non-terminal residue" evidence="3">
    <location>
        <position position="1"/>
    </location>
</feature>
<dbReference type="VEuPathDB" id="VectorBase:FBgn0032770"/>
<gene>
    <name evidence="3" type="primary">CG13086</name>
</gene>
<sequence length="155" mass="17585">PNRATRKKYRRIRLHIFLALSLWFLIEAHPVEGTRCRNSCTVFLPVPSHRDPMRGYGKTIATSLLTRNRCTHRSITFAIRTSAPHEFAWIVTRKCAFWPITWPTWATRTARSSGAPGIDGRVITASTGTTLAEPDRSTTPTGRWTSRRPKWAAIA</sequence>
<name>Q4V5Y9_DROME</name>
<protein>
    <submittedName>
        <fullName evidence="3">IP06439p</fullName>
    </submittedName>
</protein>
<evidence type="ECO:0000313" key="3">
    <source>
        <dbReference type="EMBL" id="AAY54933.1"/>
    </source>
</evidence>
<keyword evidence="2" id="KW-0732">Signal</keyword>